<evidence type="ECO:0000313" key="3">
    <source>
        <dbReference type="Proteomes" id="UP001152797"/>
    </source>
</evidence>
<reference evidence="1" key="1">
    <citation type="submission" date="2022-10" db="EMBL/GenBank/DDBJ databases">
        <authorList>
            <person name="Chen Y."/>
            <person name="Dougan E. K."/>
            <person name="Chan C."/>
            <person name="Rhodes N."/>
            <person name="Thang M."/>
        </authorList>
    </citation>
    <scope>NUCLEOTIDE SEQUENCE</scope>
</reference>
<comment type="caution">
    <text evidence="1">The sequence shown here is derived from an EMBL/GenBank/DDBJ whole genome shotgun (WGS) entry which is preliminary data.</text>
</comment>
<sequence length="211" mass="23375">MRQSELIGEMFGSRMAAMDLVEYRAGVTRKGEEFIKGFFCDVLVLSPESWRHLAQGAQTLVPLVTAGLEQYEGPKGKGFGYSGLQDVLMVLVHESCTADENFPKTGNLYRAEEGEVLDADAWDVSAVDDGNGEALEAACHLMSDLEMMLEQVYQGAHNEDVPDRHIQMVLTHHPDAGPRVESLLKDFNEVRSSWSWLELAGAGWSWLELAA</sequence>
<evidence type="ECO:0000313" key="2">
    <source>
        <dbReference type="EMBL" id="CAL1151787.1"/>
    </source>
</evidence>
<accession>A0A9P1CWN0</accession>
<organism evidence="1">
    <name type="scientific">Cladocopium goreaui</name>
    <dbReference type="NCBI Taxonomy" id="2562237"/>
    <lineage>
        <taxon>Eukaryota</taxon>
        <taxon>Sar</taxon>
        <taxon>Alveolata</taxon>
        <taxon>Dinophyceae</taxon>
        <taxon>Suessiales</taxon>
        <taxon>Symbiodiniaceae</taxon>
        <taxon>Cladocopium</taxon>
    </lineage>
</organism>
<keyword evidence="3" id="KW-1185">Reference proteome</keyword>
<proteinExistence type="predicted"/>
<gene>
    <name evidence="1" type="ORF">C1SCF055_LOCUS24716</name>
</gene>
<dbReference type="Proteomes" id="UP001152797">
    <property type="component" value="Unassembled WGS sequence"/>
</dbReference>
<dbReference type="EMBL" id="CAMXCT020002475">
    <property type="protein sequence ID" value="CAL1151787.1"/>
    <property type="molecule type" value="Genomic_DNA"/>
</dbReference>
<evidence type="ECO:0000313" key="1">
    <source>
        <dbReference type="EMBL" id="CAI3998412.1"/>
    </source>
</evidence>
<reference evidence="2" key="2">
    <citation type="submission" date="2024-04" db="EMBL/GenBank/DDBJ databases">
        <authorList>
            <person name="Chen Y."/>
            <person name="Shah S."/>
            <person name="Dougan E. K."/>
            <person name="Thang M."/>
            <person name="Chan C."/>
        </authorList>
    </citation>
    <scope>NUCLEOTIDE SEQUENCE [LARGE SCALE GENOMIC DNA]</scope>
</reference>
<name>A0A9P1CWN0_9DINO</name>
<dbReference type="EMBL" id="CAMXCT030002475">
    <property type="protein sequence ID" value="CAL4785724.1"/>
    <property type="molecule type" value="Genomic_DNA"/>
</dbReference>
<dbReference type="EMBL" id="CAMXCT010002475">
    <property type="protein sequence ID" value="CAI3998412.1"/>
    <property type="molecule type" value="Genomic_DNA"/>
</dbReference>
<protein>
    <submittedName>
        <fullName evidence="1">Uncharacterized protein</fullName>
    </submittedName>
</protein>
<dbReference type="AlphaFoldDB" id="A0A9P1CWN0"/>